<dbReference type="AlphaFoldDB" id="A0A381UDS6"/>
<reference evidence="1" key="1">
    <citation type="submission" date="2018-05" db="EMBL/GenBank/DDBJ databases">
        <authorList>
            <person name="Lanie J.A."/>
            <person name="Ng W.-L."/>
            <person name="Kazmierczak K.M."/>
            <person name="Andrzejewski T.M."/>
            <person name="Davidsen T.M."/>
            <person name="Wayne K.J."/>
            <person name="Tettelin H."/>
            <person name="Glass J.I."/>
            <person name="Rusch D."/>
            <person name="Podicherti R."/>
            <person name="Tsui H.-C.T."/>
            <person name="Winkler M.E."/>
        </authorList>
    </citation>
    <scope>NUCLEOTIDE SEQUENCE</scope>
</reference>
<sequence length="84" mass="9499">MIAPKQLAKSVICAYQKLLSPFFKPSCRFQPTCSQYALEALDRFGLIRGVTLSLTRLCRCNPLFNSGYDPVPETFRFFSSPNNS</sequence>
<evidence type="ECO:0008006" key="2">
    <source>
        <dbReference type="Google" id="ProtNLM"/>
    </source>
</evidence>
<evidence type="ECO:0000313" key="1">
    <source>
        <dbReference type="EMBL" id="SVA26365.1"/>
    </source>
</evidence>
<dbReference type="HAMAP" id="MF_00386">
    <property type="entry name" value="UPF0161_YidD"/>
    <property type="match status" value="1"/>
</dbReference>
<dbReference type="SMART" id="SM01234">
    <property type="entry name" value="Haemolytic"/>
    <property type="match status" value="1"/>
</dbReference>
<dbReference type="Pfam" id="PF01809">
    <property type="entry name" value="YidD"/>
    <property type="match status" value="1"/>
</dbReference>
<dbReference type="EMBL" id="UINC01006245">
    <property type="protein sequence ID" value="SVA26365.1"/>
    <property type="molecule type" value="Genomic_DNA"/>
</dbReference>
<dbReference type="NCBIfam" id="TIGR00278">
    <property type="entry name" value="membrane protein insertion efficiency factor YidD"/>
    <property type="match status" value="1"/>
</dbReference>
<dbReference type="PANTHER" id="PTHR33383:SF1">
    <property type="entry name" value="MEMBRANE PROTEIN INSERTION EFFICIENCY FACTOR-RELATED"/>
    <property type="match status" value="1"/>
</dbReference>
<organism evidence="1">
    <name type="scientific">marine metagenome</name>
    <dbReference type="NCBI Taxonomy" id="408172"/>
    <lineage>
        <taxon>unclassified sequences</taxon>
        <taxon>metagenomes</taxon>
        <taxon>ecological metagenomes</taxon>
    </lineage>
</organism>
<accession>A0A381UDS6</accession>
<protein>
    <recommendedName>
        <fullName evidence="2">Membrane protein insertion efficiency factor YidD</fullName>
    </recommendedName>
</protein>
<dbReference type="InterPro" id="IPR002696">
    <property type="entry name" value="Membr_insert_effic_factor_YidD"/>
</dbReference>
<name>A0A381UDS6_9ZZZZ</name>
<dbReference type="PANTHER" id="PTHR33383">
    <property type="entry name" value="MEMBRANE PROTEIN INSERTION EFFICIENCY FACTOR-RELATED"/>
    <property type="match status" value="1"/>
</dbReference>
<proteinExistence type="inferred from homology"/>
<gene>
    <name evidence="1" type="ORF">METZ01_LOCUS79219</name>
</gene>